<dbReference type="InterPro" id="IPR014914">
    <property type="entry name" value="RES_dom"/>
</dbReference>
<dbReference type="RefSeq" id="WP_003580667.1">
    <property type="nucleotide sequence ID" value="NZ_JH719395.1"/>
</dbReference>
<protein>
    <submittedName>
        <fullName evidence="2">RES domain-containing protein</fullName>
    </submittedName>
</protein>
<accession>J0KRI8</accession>
<dbReference type="SMART" id="SM00953">
    <property type="entry name" value="RES"/>
    <property type="match status" value="1"/>
</dbReference>
<reference evidence="2 3" key="1">
    <citation type="submission" date="2012-02" db="EMBL/GenBank/DDBJ databases">
        <title>Improved High-Quality Draft Sequence of Rhizobium leguminosarum bv. trifolii WSM2297.</title>
        <authorList>
            <consortium name="US DOE Joint Genome Institute"/>
            <person name="Lucas S."/>
            <person name="Han J."/>
            <person name="Lapidus A."/>
            <person name="Cheng J.-F."/>
            <person name="Goodwin L."/>
            <person name="Pitluck S."/>
            <person name="Peters L."/>
            <person name="Ovchinnikova G."/>
            <person name="Zhang X."/>
            <person name="Detter J.C."/>
            <person name="Han C."/>
            <person name="Tapia R."/>
            <person name="Land M."/>
            <person name="Hauser L."/>
            <person name="Kyrpides N."/>
            <person name="Ivanova N."/>
            <person name="Pagani I."/>
            <person name="Brau L."/>
            <person name="Yates R."/>
            <person name="O'Hara G."/>
            <person name="Rui T."/>
            <person name="Howieson J."/>
            <person name="Reeve W."/>
            <person name="Woyke T."/>
        </authorList>
    </citation>
    <scope>NUCLEOTIDE SEQUENCE [LARGE SCALE GENOMIC DNA]</scope>
    <source>
        <strain evidence="2 3">WSM2297</strain>
    </source>
</reference>
<proteinExistence type="predicted"/>
<dbReference type="EMBL" id="JH719395">
    <property type="protein sequence ID" value="EJC80179.1"/>
    <property type="molecule type" value="Genomic_DNA"/>
</dbReference>
<dbReference type="Proteomes" id="UP000005732">
    <property type="component" value="Unassembled WGS sequence"/>
</dbReference>
<gene>
    <name evidence="2" type="ORF">Rleg4DRAFT_1793</name>
</gene>
<feature type="domain" description="RES" evidence="1">
    <location>
        <begin position="223"/>
        <end position="383"/>
    </location>
</feature>
<dbReference type="AlphaFoldDB" id="J0KRI8"/>
<sequence>MHDDHEGKLLCTDCVGEPFLSAEIARDGLVLTCDYCGEEGPTFNIGAISDRVDGAFQRHFSRSRMEMNGYEWAMSKDSESSFDFEPEGEQIVYAIMNTAEIPECAAADIQSVLEDRYKDFEAAQIGETTEYDSDLYYHEIEADDREWQETWFSFERLLKTEARFFSAHALRVLTSVFEGVHLMKTRRNSPLVVNGGPGTPYEFLFRARAFQSSRKLEAALLRPDKELGPPPSPFAASGRMNARGISVFYGATDPETAVAEVRPPVGSEVVIGKFQVVRPLRLLDLTALGGVGSAGSYFDPDYANVLSRRMFLRSLSRRMARPVMPDDQEFEYLPTQAIADFLATDTVTPLDGIIFPSVQVADGKPNVVLFHKASLVETILIPDGAETDVHTAHEDDEGWSREYSVVWRLRPEEKKMPKTESTDIFSGFWDPPTDRDNDIDFGSGRDVTLHITPKDLEVRVITGVSFGTEDHKVDHLVYTAPADPDF</sequence>
<name>J0KRI8_RHILT</name>
<dbReference type="HOGENOM" id="CLU_042379_0_0_5"/>
<evidence type="ECO:0000313" key="3">
    <source>
        <dbReference type="Proteomes" id="UP000005732"/>
    </source>
</evidence>
<dbReference type="OrthoDB" id="1425103at2"/>
<evidence type="ECO:0000259" key="1">
    <source>
        <dbReference type="SMART" id="SM00953"/>
    </source>
</evidence>
<dbReference type="Pfam" id="PF08808">
    <property type="entry name" value="RES"/>
    <property type="match status" value="1"/>
</dbReference>
<organism evidence="2 3">
    <name type="scientific">Rhizobium leguminosarum bv. trifolii WSM2297</name>
    <dbReference type="NCBI Taxonomy" id="754762"/>
    <lineage>
        <taxon>Bacteria</taxon>
        <taxon>Pseudomonadati</taxon>
        <taxon>Pseudomonadota</taxon>
        <taxon>Alphaproteobacteria</taxon>
        <taxon>Hyphomicrobiales</taxon>
        <taxon>Rhizobiaceae</taxon>
        <taxon>Rhizobium/Agrobacterium group</taxon>
        <taxon>Rhizobium</taxon>
    </lineage>
</organism>
<evidence type="ECO:0000313" key="2">
    <source>
        <dbReference type="EMBL" id="EJC80179.1"/>
    </source>
</evidence>